<evidence type="ECO:0000313" key="2">
    <source>
        <dbReference type="EMBL" id="SNB79892.1"/>
    </source>
</evidence>
<dbReference type="InterPro" id="IPR050965">
    <property type="entry name" value="UPF0336/Enoyl-CoA_hydratase"/>
</dbReference>
<reference evidence="3" key="1">
    <citation type="submission" date="2017-06" db="EMBL/GenBank/DDBJ databases">
        <authorList>
            <person name="Varghese N."/>
            <person name="Submissions S."/>
        </authorList>
    </citation>
    <scope>NUCLEOTIDE SEQUENCE [LARGE SCALE GENOMIC DNA]</scope>
    <source>
        <strain evidence="3">DSM 137</strain>
    </source>
</reference>
<sequence length="138" mass="15031">MIAPTLKSGDRLPSRVIGPFLQENLAAYAAASGDFNPLHLELDFARRFGFAARPVHGMRLLAAFEPLLQEWREDLTPLSLKGQFLTPVLEGERATLSGRVAKIEQTASGFVGIIRLMAQTERGAPALMGEARMAARTV</sequence>
<organism evidence="2 3">
    <name type="scientific">Rhodoblastus acidophilus</name>
    <name type="common">Rhodopseudomonas acidophila</name>
    <dbReference type="NCBI Taxonomy" id="1074"/>
    <lineage>
        <taxon>Bacteria</taxon>
        <taxon>Pseudomonadati</taxon>
        <taxon>Pseudomonadota</taxon>
        <taxon>Alphaproteobacteria</taxon>
        <taxon>Hyphomicrobiales</taxon>
        <taxon>Rhodoblastaceae</taxon>
        <taxon>Rhodoblastus</taxon>
    </lineage>
</organism>
<dbReference type="Proteomes" id="UP000198418">
    <property type="component" value="Unassembled WGS sequence"/>
</dbReference>
<dbReference type="AlphaFoldDB" id="A0A212S451"/>
<dbReference type="GO" id="GO:0006633">
    <property type="term" value="P:fatty acid biosynthetic process"/>
    <property type="evidence" value="ECO:0007669"/>
    <property type="project" value="TreeGrafter"/>
</dbReference>
<gene>
    <name evidence="2" type="ORF">SAMN06265338_11225</name>
</gene>
<evidence type="ECO:0000259" key="1">
    <source>
        <dbReference type="Pfam" id="PF01575"/>
    </source>
</evidence>
<feature type="domain" description="MaoC-like" evidence="1">
    <location>
        <begin position="21"/>
        <end position="102"/>
    </location>
</feature>
<dbReference type="Gene3D" id="3.10.129.10">
    <property type="entry name" value="Hotdog Thioesterase"/>
    <property type="match status" value="1"/>
</dbReference>
<dbReference type="RefSeq" id="WP_088521892.1">
    <property type="nucleotide sequence ID" value="NZ_FYDG01000012.1"/>
</dbReference>
<dbReference type="InterPro" id="IPR029069">
    <property type="entry name" value="HotDog_dom_sf"/>
</dbReference>
<name>A0A212S451_RHOAC</name>
<dbReference type="PANTHER" id="PTHR43437">
    <property type="entry name" value="HYDROXYACYL-THIOESTER DEHYDRATASE TYPE 2, MITOCHONDRIAL-RELATED"/>
    <property type="match status" value="1"/>
</dbReference>
<dbReference type="OrthoDB" id="9800237at2"/>
<keyword evidence="3" id="KW-1185">Reference proteome</keyword>
<protein>
    <submittedName>
        <fullName evidence="2">Acyl dehydratase</fullName>
    </submittedName>
</protein>
<dbReference type="SUPFAM" id="SSF54637">
    <property type="entry name" value="Thioesterase/thiol ester dehydrase-isomerase"/>
    <property type="match status" value="1"/>
</dbReference>
<dbReference type="EMBL" id="FYDG01000012">
    <property type="protein sequence ID" value="SNB79892.1"/>
    <property type="molecule type" value="Genomic_DNA"/>
</dbReference>
<dbReference type="GO" id="GO:0019171">
    <property type="term" value="F:(3R)-hydroxyacyl-[acyl-carrier-protein] dehydratase activity"/>
    <property type="evidence" value="ECO:0007669"/>
    <property type="project" value="TreeGrafter"/>
</dbReference>
<dbReference type="PANTHER" id="PTHR43437:SF3">
    <property type="entry name" value="HYDROXYACYL-THIOESTER DEHYDRATASE TYPE 2, MITOCHONDRIAL"/>
    <property type="match status" value="1"/>
</dbReference>
<accession>A0A212S451</accession>
<proteinExistence type="predicted"/>
<evidence type="ECO:0000313" key="3">
    <source>
        <dbReference type="Proteomes" id="UP000198418"/>
    </source>
</evidence>
<dbReference type="CDD" id="cd03441">
    <property type="entry name" value="R_hydratase_like"/>
    <property type="match status" value="1"/>
</dbReference>
<dbReference type="Pfam" id="PF01575">
    <property type="entry name" value="MaoC_dehydratas"/>
    <property type="match status" value="1"/>
</dbReference>
<dbReference type="InterPro" id="IPR002539">
    <property type="entry name" value="MaoC-like_dom"/>
</dbReference>